<feature type="domain" description="Glycosyl hydrolase family 36 C-terminal" evidence="8">
    <location>
        <begin position="663"/>
        <end position="762"/>
    </location>
</feature>
<dbReference type="Pfam" id="PF16874">
    <property type="entry name" value="Glyco_hydro_36C"/>
    <property type="match status" value="1"/>
</dbReference>
<dbReference type="STRING" id="1505727.GA0061077_0896"/>
<dbReference type="PROSITE" id="PS00512">
    <property type="entry name" value="ALPHA_GALACTOSIDASE"/>
    <property type="match status" value="1"/>
</dbReference>
<evidence type="ECO:0000313" key="11">
    <source>
        <dbReference type="Proteomes" id="UP000242610"/>
    </source>
</evidence>
<dbReference type="FunFam" id="3.20.20.70:FF:000118">
    <property type="entry name" value="Alpha-galactosidase"/>
    <property type="match status" value="1"/>
</dbReference>
<dbReference type="InterPro" id="IPR031705">
    <property type="entry name" value="Glyco_hydro_36_C"/>
</dbReference>
<dbReference type="PRINTS" id="PR00743">
    <property type="entry name" value="GLHYDRLASE36"/>
</dbReference>
<evidence type="ECO:0000256" key="7">
    <source>
        <dbReference type="PIRSR" id="PIRSR005536-2"/>
    </source>
</evidence>
<evidence type="ECO:0000313" key="10">
    <source>
        <dbReference type="EMBL" id="SCC79943.1"/>
    </source>
</evidence>
<keyword evidence="11" id="KW-1185">Reference proteome</keyword>
<evidence type="ECO:0000256" key="5">
    <source>
        <dbReference type="PIRNR" id="PIRNR005536"/>
    </source>
</evidence>
<feature type="binding site" evidence="7">
    <location>
        <position position="535"/>
    </location>
    <ligand>
        <name>substrate</name>
    </ligand>
</feature>
<dbReference type="Proteomes" id="UP000242610">
    <property type="component" value="Unassembled WGS sequence"/>
</dbReference>
<accession>A0A1C4H580</accession>
<organism evidence="10 11">
    <name type="scientific">Bifidobacterium commune</name>
    <dbReference type="NCBI Taxonomy" id="1505727"/>
    <lineage>
        <taxon>Bacteria</taxon>
        <taxon>Bacillati</taxon>
        <taxon>Actinomycetota</taxon>
        <taxon>Actinomycetes</taxon>
        <taxon>Bifidobacteriales</taxon>
        <taxon>Bifidobacteriaceae</taxon>
        <taxon>Bifidobacterium</taxon>
    </lineage>
</organism>
<dbReference type="OrthoDB" id="9758822at2"/>
<dbReference type="Pfam" id="PF16875">
    <property type="entry name" value="Glyco_hydro_36N"/>
    <property type="match status" value="1"/>
</dbReference>
<feature type="binding site" evidence="7">
    <location>
        <position position="207"/>
    </location>
    <ligand>
        <name>substrate</name>
    </ligand>
</feature>
<comment type="similarity">
    <text evidence="5">Belongs to the glycosyl hydrolase.</text>
</comment>
<dbReference type="GO" id="GO:0016052">
    <property type="term" value="P:carbohydrate catabolic process"/>
    <property type="evidence" value="ECO:0007669"/>
    <property type="project" value="InterPro"/>
</dbReference>
<protein>
    <recommendedName>
        <fullName evidence="2 5">Alpha-galactosidase</fullName>
        <ecNumber evidence="2 5">3.2.1.22</ecNumber>
    </recommendedName>
</protein>
<evidence type="ECO:0000256" key="4">
    <source>
        <dbReference type="ARBA" id="ARBA00023295"/>
    </source>
</evidence>
<dbReference type="InterPro" id="IPR013785">
    <property type="entry name" value="Aldolase_TIM"/>
</dbReference>
<feature type="domain" description="Glycosyl hydrolase family 36 N-terminal" evidence="9">
    <location>
        <begin position="39"/>
        <end position="294"/>
    </location>
</feature>
<dbReference type="EC" id="3.2.1.22" evidence="2 5"/>
<dbReference type="InterPro" id="IPR031704">
    <property type="entry name" value="Glyco_hydro_36_N"/>
</dbReference>
<dbReference type="InterPro" id="IPR038417">
    <property type="entry name" value="Alpga-gal_N_sf"/>
</dbReference>
<gene>
    <name evidence="10" type="ORF">GA0061077_0896</name>
</gene>
<keyword evidence="3 5" id="KW-0378">Hydrolase</keyword>
<evidence type="ECO:0000259" key="9">
    <source>
        <dbReference type="Pfam" id="PF16875"/>
    </source>
</evidence>
<feature type="binding site" evidence="7">
    <location>
        <begin position="485"/>
        <end position="489"/>
    </location>
    <ligand>
        <name>substrate</name>
    </ligand>
</feature>
<dbReference type="AlphaFoldDB" id="A0A1C4H580"/>
<evidence type="ECO:0000256" key="1">
    <source>
        <dbReference type="ARBA" id="ARBA00001255"/>
    </source>
</evidence>
<dbReference type="InterPro" id="IPR017853">
    <property type="entry name" value="GH"/>
</dbReference>
<evidence type="ECO:0000256" key="3">
    <source>
        <dbReference type="ARBA" id="ARBA00022801"/>
    </source>
</evidence>
<dbReference type="InterPro" id="IPR000111">
    <property type="entry name" value="Glyco_hydro_27/36_CS"/>
</dbReference>
<name>A0A1C4H580_9BIFI</name>
<dbReference type="InterPro" id="IPR050985">
    <property type="entry name" value="Alpha-glycosidase_related"/>
</dbReference>
<dbReference type="SUPFAM" id="SSF51445">
    <property type="entry name" value="(Trans)glycosidases"/>
    <property type="match status" value="1"/>
</dbReference>
<dbReference type="Pfam" id="PF02065">
    <property type="entry name" value="Melibiase"/>
    <property type="match status" value="1"/>
</dbReference>
<dbReference type="RefSeq" id="WP_091847759.1">
    <property type="nucleotide sequence ID" value="NZ_FMBL01000002.1"/>
</dbReference>
<dbReference type="InterPro" id="IPR013780">
    <property type="entry name" value="Glyco_hydro_b"/>
</dbReference>
<dbReference type="PANTHER" id="PTHR43053">
    <property type="entry name" value="GLYCOSIDASE FAMILY 31"/>
    <property type="match status" value="1"/>
</dbReference>
<dbReference type="CDD" id="cd14791">
    <property type="entry name" value="GH36"/>
    <property type="match status" value="1"/>
</dbReference>
<dbReference type="Gene3D" id="2.70.98.60">
    <property type="entry name" value="alpha-galactosidase from lactobacil brevis"/>
    <property type="match status" value="1"/>
</dbReference>
<dbReference type="Gene3D" id="2.60.40.1180">
    <property type="entry name" value="Golgi alpha-mannosidase II"/>
    <property type="match status" value="1"/>
</dbReference>
<feature type="binding site" evidence="7">
    <location>
        <begin position="375"/>
        <end position="376"/>
    </location>
    <ligand>
        <name>substrate</name>
    </ligand>
</feature>
<dbReference type="Gene3D" id="3.20.20.70">
    <property type="entry name" value="Aldolase class I"/>
    <property type="match status" value="1"/>
</dbReference>
<feature type="binding site" evidence="7">
    <location>
        <position position="452"/>
    </location>
    <ligand>
        <name>substrate</name>
    </ligand>
</feature>
<proteinExistence type="inferred from homology"/>
<dbReference type="EMBL" id="FMBL01000002">
    <property type="protein sequence ID" value="SCC79943.1"/>
    <property type="molecule type" value="Genomic_DNA"/>
</dbReference>
<feature type="active site" description="Nucleophile" evidence="6">
    <location>
        <position position="487"/>
    </location>
</feature>
<evidence type="ECO:0000259" key="8">
    <source>
        <dbReference type="Pfam" id="PF16874"/>
    </source>
</evidence>
<feature type="binding site" evidence="7">
    <location>
        <position position="557"/>
    </location>
    <ligand>
        <name>substrate</name>
    </ligand>
</feature>
<evidence type="ECO:0000256" key="2">
    <source>
        <dbReference type="ARBA" id="ARBA00012755"/>
    </source>
</evidence>
<comment type="catalytic activity">
    <reaction evidence="1 5">
        <text>Hydrolysis of terminal, non-reducing alpha-D-galactose residues in alpha-D-galactosides, including galactose oligosaccharides, galactomannans and galactolipids.</text>
        <dbReference type="EC" id="3.2.1.22"/>
    </reaction>
</comment>
<feature type="active site" description="Proton donor" evidence="6">
    <location>
        <position position="557"/>
    </location>
</feature>
<dbReference type="PANTHER" id="PTHR43053:SF3">
    <property type="entry name" value="ALPHA-GALACTOSIDASE C-RELATED"/>
    <property type="match status" value="1"/>
</dbReference>
<dbReference type="GO" id="GO:0004557">
    <property type="term" value="F:alpha-galactosidase activity"/>
    <property type="evidence" value="ECO:0007669"/>
    <property type="project" value="UniProtKB-UniRule"/>
</dbReference>
<dbReference type="PIRSF" id="PIRSF005536">
    <property type="entry name" value="Agal"/>
    <property type="match status" value="1"/>
</dbReference>
<reference evidence="11" key="1">
    <citation type="submission" date="2016-08" db="EMBL/GenBank/DDBJ databases">
        <authorList>
            <person name="Varghese N."/>
            <person name="Submissions Spin"/>
        </authorList>
    </citation>
    <scope>NUCLEOTIDE SEQUENCE [LARGE SCALE GENOMIC DNA]</scope>
    <source>
        <strain evidence="11">R-52791</strain>
    </source>
</reference>
<evidence type="ECO:0000256" key="6">
    <source>
        <dbReference type="PIRSR" id="PIRSR005536-1"/>
    </source>
</evidence>
<keyword evidence="4 5" id="KW-0326">Glycosidase</keyword>
<sequence length="765" mass="85505">MRSANAEARVFVHAENNEFHLTNGQVSYILRINDQGKALQLYYGAAVEDRDDFGYLVEMQRRSTASCPIEGNLFYSLEHLRQEFPEYGTTDYRMPAISVVQANGSRITDFRFAGYRVDNGKPKLGGLPSAYVDEDREAVTLSIELVDAPTGVAVTLMYTLFADMPVMTRSAAVRNNGNAAVDIERLMSLSLDLPDDDYVFTQLTGSWARERSVVRDHLHPGIQQIGSLRGSASSHIHNPAVALARPDATESCGEVIGAALVYSGNFEAHVEVDPFAVARLQMGIADFGFTWHLEPGADFQSPEAAFAYSSQGYNGMSHAFHDLVHRHIVRKQWREKERPVLINNWEATYFDFDEDKLVAIASKAQKLGVELFVLDDGWFGERSDDKAGLGDWSANLKRLPHGLKGLAQRVNDLGMMFGLWFEPEMVNKNSDLYRAHPDWMLSTPGRNASHGRNEYVLNFANSQVVDNIYEQMHAVLSTANIGYVKWDMNRYITEAFDITRGAEHQGEVFHRYILGVYALHERLLEAFPDLIIEGCASGGGRFDLGMLCYSPQIWASDDTDAVERMSIQYGTSMFYPLSSIGSHVSIVPNHQTGREVSLNTRTNVAVFGTFGYELDPAALSEQELAQVSKDVAFFKKHREMIHKGDFYRLISPFNKNPRHNDSMAWMVVSKDRRSAIVGDYRMLEHPMSPFTRLYLQGLDPTTRYRVTVRGGASTIDGMVFSGEELMRVGMLSTDASASSSAEAGGVNNLGDPHDFDSRLFVLEAC</sequence>
<dbReference type="InterPro" id="IPR002252">
    <property type="entry name" value="Glyco_hydro_36"/>
</dbReference>